<comment type="caution">
    <text evidence="3">The sequence shown here is derived from an EMBL/GenBank/DDBJ whole genome shotgun (WGS) entry which is preliminary data.</text>
</comment>
<feature type="domain" description="Clp R" evidence="2">
    <location>
        <begin position="346"/>
        <end position="420"/>
    </location>
</feature>
<protein>
    <recommendedName>
        <fullName evidence="2">Clp R domain-containing protein</fullName>
    </recommendedName>
</protein>
<dbReference type="InterPro" id="IPR036628">
    <property type="entry name" value="Clp_N_dom_sf"/>
</dbReference>
<evidence type="ECO:0000256" key="1">
    <source>
        <dbReference type="PROSITE-ProRule" id="PRU01251"/>
    </source>
</evidence>
<dbReference type="Gene3D" id="1.10.1780.10">
    <property type="entry name" value="Clp, N-terminal domain"/>
    <property type="match status" value="1"/>
</dbReference>
<reference evidence="3 4" key="1">
    <citation type="submission" date="2022-10" db="EMBL/GenBank/DDBJ databases">
        <authorList>
            <person name="Xie J."/>
            <person name="Shen N."/>
        </authorList>
    </citation>
    <scope>NUCLEOTIDE SEQUENCE [LARGE SCALE GENOMIC DNA]</scope>
    <source>
        <strain evidence="3 4">DSM 41681</strain>
    </source>
</reference>
<keyword evidence="4" id="KW-1185">Reference proteome</keyword>
<name>A0ABU6CQX2_9ACTN</name>
<evidence type="ECO:0000259" key="2">
    <source>
        <dbReference type="PROSITE" id="PS51903"/>
    </source>
</evidence>
<proteinExistence type="predicted"/>
<dbReference type="RefSeq" id="WP_324775713.1">
    <property type="nucleotide sequence ID" value="NZ_BAAATS010000006.1"/>
</dbReference>
<dbReference type="EMBL" id="JAOZYB010000359">
    <property type="protein sequence ID" value="MEB3966437.1"/>
    <property type="molecule type" value="Genomic_DNA"/>
</dbReference>
<evidence type="ECO:0000313" key="4">
    <source>
        <dbReference type="Proteomes" id="UP001352223"/>
    </source>
</evidence>
<accession>A0ABU6CQX2</accession>
<gene>
    <name evidence="3" type="ORF">OKJ48_40355</name>
</gene>
<keyword evidence="1" id="KW-0677">Repeat</keyword>
<dbReference type="InterPro" id="IPR004176">
    <property type="entry name" value="Clp_R_N"/>
</dbReference>
<dbReference type="Proteomes" id="UP001352223">
    <property type="component" value="Unassembled WGS sequence"/>
</dbReference>
<evidence type="ECO:0000313" key="3">
    <source>
        <dbReference type="EMBL" id="MEB3966437.1"/>
    </source>
</evidence>
<sequence>MDQLRTSRADTDDTAVTGATTEFEADVLDLLVRSLRRAAGAELPDVGTDTLLEALVSGDTGAGAAIAPGMRRAGALGGRIKAMAGRGWVSDDEVDAVPGDASLDAAAGDCAGTHQEPDEFEVDAVWREARWRCESGARGPDTEKGRALPGTTGAVRACLLRALRAARAEGTVSVRCRHVARALLDVPGTRAQEALLLERLDRAAASAALDRLDASAPAEEEASYSVGVTLLRRTGTLGKSGNFLSRRLASWAYGTALNGSPVLAAVSTEAMRQAVRGGRAAAEPVDLVLGMLSLDRALAVAGCALPADLADANAASALLYRHGARQSSLVRAARAVPPAAVFGADTFRLSAAADRAMAVARLTAAEHGSPTTGTNHLLAALLDEAAVTDTDTGQDVARLLAAEGVDVAALRAELSRRSGA</sequence>
<dbReference type="PROSITE" id="PS51903">
    <property type="entry name" value="CLP_R"/>
    <property type="match status" value="1"/>
</dbReference>
<organism evidence="3 4">
    <name type="scientific">Streptomyces kunmingensis</name>
    <dbReference type="NCBI Taxonomy" id="68225"/>
    <lineage>
        <taxon>Bacteria</taxon>
        <taxon>Bacillati</taxon>
        <taxon>Actinomycetota</taxon>
        <taxon>Actinomycetes</taxon>
        <taxon>Kitasatosporales</taxon>
        <taxon>Streptomycetaceae</taxon>
        <taxon>Streptomyces</taxon>
    </lineage>
</organism>